<feature type="transmembrane region" description="Helical" evidence="1">
    <location>
        <begin position="106"/>
        <end position="123"/>
    </location>
</feature>
<dbReference type="InterPro" id="IPR021401">
    <property type="entry name" value="DUF3040"/>
</dbReference>
<protein>
    <submittedName>
        <fullName evidence="2">DUF3040 domain-containing protein</fullName>
    </submittedName>
</protein>
<dbReference type="Proteomes" id="UP000317982">
    <property type="component" value="Unassembled WGS sequence"/>
</dbReference>
<evidence type="ECO:0000313" key="3">
    <source>
        <dbReference type="Proteomes" id="UP000317982"/>
    </source>
</evidence>
<dbReference type="Pfam" id="PF11239">
    <property type="entry name" value="DUF3040"/>
    <property type="match status" value="1"/>
</dbReference>
<keyword evidence="1" id="KW-0472">Membrane</keyword>
<dbReference type="AlphaFoldDB" id="A0A545AQD4"/>
<dbReference type="OrthoDB" id="5196780at2"/>
<keyword evidence="3" id="KW-1185">Reference proteome</keyword>
<keyword evidence="1" id="KW-1133">Transmembrane helix</keyword>
<reference evidence="2 3" key="1">
    <citation type="submission" date="2019-07" db="EMBL/GenBank/DDBJ databases">
        <title>Cryptosporangium phraense sp. nov., isolated from plant litter.</title>
        <authorList>
            <person name="Suriyachadkun C."/>
        </authorList>
    </citation>
    <scope>NUCLEOTIDE SEQUENCE [LARGE SCALE GENOMIC DNA]</scope>
    <source>
        <strain evidence="2 3">A-T 5661</strain>
    </source>
</reference>
<dbReference type="EMBL" id="VIRS01000012">
    <property type="protein sequence ID" value="TQS43524.1"/>
    <property type="molecule type" value="Genomic_DNA"/>
</dbReference>
<comment type="caution">
    <text evidence="2">The sequence shown here is derived from an EMBL/GenBank/DDBJ whole genome shotgun (WGS) entry which is preliminary data.</text>
</comment>
<name>A0A545AQD4_9ACTN</name>
<proteinExistence type="predicted"/>
<accession>A0A545AQD4</accession>
<keyword evidence="1" id="KW-0812">Transmembrane</keyword>
<sequence>MRATVLMRHCSPNNRSKDRLRCALRAARSGVSTGRIWAILWAAHRPTRQPARVRRDAGWGRSATVLSKEERRQLSAIEAWIAADDPAFAAGLANGRPRAPRRDRRWPLQAVVALATGFALFSLVAGQPIGLVVGSVVACAAAVADQLRARRRHGSAPAVTRLRGRDGFQPF</sequence>
<gene>
    <name evidence="2" type="ORF">FL583_17955</name>
</gene>
<evidence type="ECO:0000313" key="2">
    <source>
        <dbReference type="EMBL" id="TQS43524.1"/>
    </source>
</evidence>
<dbReference type="InParanoid" id="A0A545AQD4"/>
<evidence type="ECO:0000256" key="1">
    <source>
        <dbReference type="SAM" id="Phobius"/>
    </source>
</evidence>
<organism evidence="2 3">
    <name type="scientific">Cryptosporangium phraense</name>
    <dbReference type="NCBI Taxonomy" id="2593070"/>
    <lineage>
        <taxon>Bacteria</taxon>
        <taxon>Bacillati</taxon>
        <taxon>Actinomycetota</taxon>
        <taxon>Actinomycetes</taxon>
        <taxon>Cryptosporangiales</taxon>
        <taxon>Cryptosporangiaceae</taxon>
        <taxon>Cryptosporangium</taxon>
    </lineage>
</organism>